<feature type="domain" description="Cation-transporting P-type ATPase C-terminal" evidence="3">
    <location>
        <begin position="1"/>
        <end position="124"/>
    </location>
</feature>
<dbReference type="InterPro" id="IPR006068">
    <property type="entry name" value="ATPase_P-typ_cation-transptr_C"/>
</dbReference>
<evidence type="ECO:0000256" key="2">
    <source>
        <dbReference type="SAM" id="Phobius"/>
    </source>
</evidence>
<proteinExistence type="predicted"/>
<gene>
    <name evidence="4" type="ORF">FHX61_004699</name>
</gene>
<evidence type="ECO:0000313" key="5">
    <source>
        <dbReference type="Proteomes" id="UP000578036"/>
    </source>
</evidence>
<reference evidence="4 5" key="1">
    <citation type="submission" date="2020-08" db="EMBL/GenBank/DDBJ databases">
        <title>Genomic Encyclopedia of Type Strains, Phase IV (KMG-V): Genome sequencing to study the core and pangenomes of soil and plant-associated prokaryotes.</title>
        <authorList>
            <person name="Whitman W."/>
        </authorList>
    </citation>
    <scope>NUCLEOTIDE SEQUENCE [LARGE SCALE GENOMIC DNA]</scope>
    <source>
        <strain evidence="4 5">SLV-2362</strain>
    </source>
</reference>
<accession>A0A7W4VEA0</accession>
<evidence type="ECO:0000259" key="3">
    <source>
        <dbReference type="Pfam" id="PF00689"/>
    </source>
</evidence>
<evidence type="ECO:0000256" key="1">
    <source>
        <dbReference type="SAM" id="MobiDB-lite"/>
    </source>
</evidence>
<dbReference type="AlphaFoldDB" id="A0A7W4VEA0"/>
<sequence>MIRRICYSTLVIGVGGFAIFYWLLDHGYHIDEARNQLLLLFVLFENLQTFNSRSERHSVFRQGVFANPMLVASVLAAQSIHIAAMYIPGLSDTLRLTPVSAATWAGLLSLALTLTIAVELDKWWREPAVQAVAQRPVLAHSGCHRPRPALSHVNPNPPSPSTLITPNPNRGLGSIPLRGQHAGPVPAISTHRCRSMRG</sequence>
<keyword evidence="2" id="KW-0472">Membrane</keyword>
<dbReference type="EMBL" id="JACHWF010000006">
    <property type="protein sequence ID" value="MBB3010023.1"/>
    <property type="molecule type" value="Genomic_DNA"/>
</dbReference>
<keyword evidence="5" id="KW-1185">Reference proteome</keyword>
<keyword evidence="2" id="KW-1133">Transmembrane helix</keyword>
<dbReference type="SUPFAM" id="SSF81665">
    <property type="entry name" value="Calcium ATPase, transmembrane domain M"/>
    <property type="match status" value="1"/>
</dbReference>
<keyword evidence="2" id="KW-0812">Transmembrane</keyword>
<evidence type="ECO:0000313" key="4">
    <source>
        <dbReference type="EMBL" id="MBB3010023.1"/>
    </source>
</evidence>
<protein>
    <recommendedName>
        <fullName evidence="3">Cation-transporting P-type ATPase C-terminal domain-containing protein</fullName>
    </recommendedName>
</protein>
<name>A0A7W4VEA0_9BURK</name>
<dbReference type="InterPro" id="IPR023298">
    <property type="entry name" value="ATPase_P-typ_TM_dom_sf"/>
</dbReference>
<feature type="transmembrane region" description="Helical" evidence="2">
    <location>
        <begin position="99"/>
        <end position="118"/>
    </location>
</feature>
<dbReference type="Gene3D" id="1.20.1110.10">
    <property type="entry name" value="Calcium-transporting ATPase, transmembrane domain"/>
    <property type="match status" value="1"/>
</dbReference>
<feature type="transmembrane region" description="Helical" evidence="2">
    <location>
        <begin position="5"/>
        <end position="24"/>
    </location>
</feature>
<feature type="region of interest" description="Disordered" evidence="1">
    <location>
        <begin position="147"/>
        <end position="198"/>
    </location>
</feature>
<comment type="caution">
    <text evidence="4">The sequence shown here is derived from an EMBL/GenBank/DDBJ whole genome shotgun (WGS) entry which is preliminary data.</text>
</comment>
<dbReference type="Pfam" id="PF00689">
    <property type="entry name" value="Cation_ATPase_C"/>
    <property type="match status" value="1"/>
</dbReference>
<dbReference type="Proteomes" id="UP000578036">
    <property type="component" value="Unassembled WGS sequence"/>
</dbReference>
<organism evidence="4 5">
    <name type="scientific">Cupriavidus alkaliphilus</name>
    <dbReference type="NCBI Taxonomy" id="942866"/>
    <lineage>
        <taxon>Bacteria</taxon>
        <taxon>Pseudomonadati</taxon>
        <taxon>Pseudomonadota</taxon>
        <taxon>Betaproteobacteria</taxon>
        <taxon>Burkholderiales</taxon>
        <taxon>Burkholderiaceae</taxon>
        <taxon>Cupriavidus</taxon>
    </lineage>
</organism>